<evidence type="ECO:0000313" key="10">
    <source>
        <dbReference type="EMBL" id="OOH96400.1"/>
    </source>
</evidence>
<dbReference type="PANTHER" id="PTHR48111">
    <property type="entry name" value="REGULATOR OF RPOS"/>
    <property type="match status" value="1"/>
</dbReference>
<evidence type="ECO:0000256" key="2">
    <source>
        <dbReference type="ARBA" id="ARBA00023012"/>
    </source>
</evidence>
<dbReference type="Pfam" id="PF00486">
    <property type="entry name" value="Trans_reg_C"/>
    <property type="match status" value="1"/>
</dbReference>
<dbReference type="Proteomes" id="UP000188947">
    <property type="component" value="Unassembled WGS sequence"/>
</dbReference>
<evidence type="ECO:0000259" key="8">
    <source>
        <dbReference type="PROSITE" id="PS50110"/>
    </source>
</evidence>
<dbReference type="AlphaFoldDB" id="A0A1V3U2U5"/>
<keyword evidence="11" id="KW-1185">Reference proteome</keyword>
<keyword evidence="1 6" id="KW-0597">Phosphoprotein</keyword>
<evidence type="ECO:0000256" key="5">
    <source>
        <dbReference type="ARBA" id="ARBA00023163"/>
    </source>
</evidence>
<feature type="domain" description="Response regulatory" evidence="8">
    <location>
        <begin position="2"/>
        <end position="116"/>
    </location>
</feature>
<name>A0A1V3U2U5_ELIME</name>
<gene>
    <name evidence="10" type="ORF">BMF97_08640</name>
</gene>
<comment type="caution">
    <text evidence="10">The sequence shown here is derived from an EMBL/GenBank/DDBJ whole genome shotgun (WGS) entry which is preliminary data.</text>
</comment>
<dbReference type="SMART" id="SM00862">
    <property type="entry name" value="Trans_reg_C"/>
    <property type="match status" value="1"/>
</dbReference>
<dbReference type="SMART" id="SM00448">
    <property type="entry name" value="REC"/>
    <property type="match status" value="1"/>
</dbReference>
<reference evidence="10 11" key="1">
    <citation type="submission" date="2016-11" db="EMBL/GenBank/DDBJ databases">
        <title>Genome sequence and comparative genomic analysis of clinical strain Elizabethkingia meningoseptica 61421 PRCM.</title>
        <authorList>
            <person name="Wang M."/>
            <person name="Hu S."/>
            <person name="Cao L."/>
            <person name="Jiang T."/>
            <person name="Zhou Y."/>
            <person name="Ming D."/>
        </authorList>
    </citation>
    <scope>NUCLEOTIDE SEQUENCE [LARGE SCALE GENOMIC DNA]</scope>
    <source>
        <strain evidence="10 11">61421 PRCM</strain>
    </source>
</reference>
<dbReference type="RefSeq" id="WP_069214936.1">
    <property type="nucleotide sequence ID" value="NZ_CP016378.1"/>
</dbReference>
<evidence type="ECO:0000256" key="3">
    <source>
        <dbReference type="ARBA" id="ARBA00023015"/>
    </source>
</evidence>
<feature type="modified residue" description="4-aspartylphosphate" evidence="6">
    <location>
        <position position="51"/>
    </location>
</feature>
<dbReference type="Gene3D" id="1.10.10.10">
    <property type="entry name" value="Winged helix-like DNA-binding domain superfamily/Winged helix DNA-binding domain"/>
    <property type="match status" value="1"/>
</dbReference>
<dbReference type="GO" id="GO:0032993">
    <property type="term" value="C:protein-DNA complex"/>
    <property type="evidence" value="ECO:0007669"/>
    <property type="project" value="TreeGrafter"/>
</dbReference>
<feature type="domain" description="OmpR/PhoB-type" evidence="9">
    <location>
        <begin position="126"/>
        <end position="224"/>
    </location>
</feature>
<dbReference type="eggNOG" id="COG0745">
    <property type="taxonomic scope" value="Bacteria"/>
</dbReference>
<dbReference type="Gene3D" id="3.40.50.2300">
    <property type="match status" value="1"/>
</dbReference>
<organism evidence="10 11">
    <name type="scientific">Elizabethkingia meningoseptica</name>
    <name type="common">Chryseobacterium meningosepticum</name>
    <dbReference type="NCBI Taxonomy" id="238"/>
    <lineage>
        <taxon>Bacteria</taxon>
        <taxon>Pseudomonadati</taxon>
        <taxon>Bacteroidota</taxon>
        <taxon>Flavobacteriia</taxon>
        <taxon>Flavobacteriales</taxon>
        <taxon>Weeksellaceae</taxon>
        <taxon>Elizabethkingia</taxon>
    </lineage>
</organism>
<dbReference type="EMBL" id="MPOG01000008">
    <property type="protein sequence ID" value="OOH96400.1"/>
    <property type="molecule type" value="Genomic_DNA"/>
</dbReference>
<keyword evidence="3" id="KW-0805">Transcription regulation</keyword>
<dbReference type="InterPro" id="IPR001789">
    <property type="entry name" value="Sig_transdc_resp-reg_receiver"/>
</dbReference>
<dbReference type="STRING" id="238.BBD35_13480"/>
<dbReference type="InterPro" id="IPR001867">
    <property type="entry name" value="OmpR/PhoB-type_DNA-bd"/>
</dbReference>
<dbReference type="OrthoDB" id="9790442at2"/>
<proteinExistence type="predicted"/>
<dbReference type="GO" id="GO:0000976">
    <property type="term" value="F:transcription cis-regulatory region binding"/>
    <property type="evidence" value="ECO:0007669"/>
    <property type="project" value="TreeGrafter"/>
</dbReference>
<dbReference type="GO" id="GO:0005829">
    <property type="term" value="C:cytosol"/>
    <property type="evidence" value="ECO:0007669"/>
    <property type="project" value="TreeGrafter"/>
</dbReference>
<protein>
    <submittedName>
        <fullName evidence="10">DNA-binding response regulator</fullName>
    </submittedName>
</protein>
<dbReference type="GO" id="GO:0006355">
    <property type="term" value="P:regulation of DNA-templated transcription"/>
    <property type="evidence" value="ECO:0007669"/>
    <property type="project" value="InterPro"/>
</dbReference>
<dbReference type="InterPro" id="IPR039420">
    <property type="entry name" value="WalR-like"/>
</dbReference>
<dbReference type="SUPFAM" id="SSF52172">
    <property type="entry name" value="CheY-like"/>
    <property type="match status" value="1"/>
</dbReference>
<keyword evidence="4 7" id="KW-0238">DNA-binding</keyword>
<feature type="DNA-binding region" description="OmpR/PhoB-type" evidence="7">
    <location>
        <begin position="126"/>
        <end position="224"/>
    </location>
</feature>
<evidence type="ECO:0000313" key="11">
    <source>
        <dbReference type="Proteomes" id="UP000188947"/>
    </source>
</evidence>
<sequence length="226" mass="26178">MRVLLLEDDLVLSSEIAAFLTSNDIYCEASYDGEEFLTKTTGAEYDIYLLDINVPKINGLDATQKVRENDPNTPIIIISAYDDISDKKDAFLRNADDYLVKPFLLEELLLRINSLLRRREAPKKEEERIVIDDLEIFPVDGKVYRAGNEINLTVREFQLLMLLAKANGRTLSKQHISDQVWQNQFQTTNNTIEVYINFLRKKIDKDFKHKLIHTRPGFGYYLASLK</sequence>
<keyword evidence="5" id="KW-0804">Transcription</keyword>
<dbReference type="PROSITE" id="PS51755">
    <property type="entry name" value="OMPR_PHOB"/>
    <property type="match status" value="1"/>
</dbReference>
<dbReference type="InterPro" id="IPR036388">
    <property type="entry name" value="WH-like_DNA-bd_sf"/>
</dbReference>
<dbReference type="CDD" id="cd00383">
    <property type="entry name" value="trans_reg_C"/>
    <property type="match status" value="1"/>
</dbReference>
<dbReference type="InterPro" id="IPR011006">
    <property type="entry name" value="CheY-like_superfamily"/>
</dbReference>
<dbReference type="GO" id="GO:0000156">
    <property type="term" value="F:phosphorelay response regulator activity"/>
    <property type="evidence" value="ECO:0007669"/>
    <property type="project" value="TreeGrafter"/>
</dbReference>
<evidence type="ECO:0000256" key="7">
    <source>
        <dbReference type="PROSITE-ProRule" id="PRU01091"/>
    </source>
</evidence>
<evidence type="ECO:0000256" key="6">
    <source>
        <dbReference type="PROSITE-ProRule" id="PRU00169"/>
    </source>
</evidence>
<evidence type="ECO:0000259" key="9">
    <source>
        <dbReference type="PROSITE" id="PS51755"/>
    </source>
</evidence>
<evidence type="ECO:0000256" key="1">
    <source>
        <dbReference type="ARBA" id="ARBA00022553"/>
    </source>
</evidence>
<accession>A0A1V3U2U5</accession>
<dbReference type="PANTHER" id="PTHR48111:SF22">
    <property type="entry name" value="REGULATOR OF RPOS"/>
    <property type="match status" value="1"/>
</dbReference>
<dbReference type="PROSITE" id="PS50110">
    <property type="entry name" value="RESPONSE_REGULATORY"/>
    <property type="match status" value="1"/>
</dbReference>
<evidence type="ECO:0000256" key="4">
    <source>
        <dbReference type="ARBA" id="ARBA00023125"/>
    </source>
</evidence>
<keyword evidence="2" id="KW-0902">Two-component regulatory system</keyword>
<dbReference type="Pfam" id="PF00072">
    <property type="entry name" value="Response_reg"/>
    <property type="match status" value="1"/>
</dbReference>